<reference evidence="4" key="1">
    <citation type="submission" date="2020-11" db="EMBL/GenBank/DDBJ databases">
        <title>Isolation and identification of active actinomycetes.</title>
        <authorList>
            <person name="Sun X."/>
        </authorList>
    </citation>
    <scope>NUCLEOTIDE SEQUENCE</scope>
    <source>
        <strain evidence="4">NEAU-A11</strain>
    </source>
</reference>
<dbReference type="PANTHER" id="PTHR48107">
    <property type="entry name" value="NADPH-DEPENDENT ALDEHYDE REDUCTASE-LIKE PROTEIN, CHLOROPLASTIC-RELATED"/>
    <property type="match status" value="1"/>
</dbReference>
<dbReference type="PRINTS" id="PR00080">
    <property type="entry name" value="SDRFAMILY"/>
</dbReference>
<dbReference type="Gene3D" id="3.40.50.720">
    <property type="entry name" value="NAD(P)-binding Rossmann-like Domain"/>
    <property type="match status" value="1"/>
</dbReference>
<dbReference type="Pfam" id="PF13561">
    <property type="entry name" value="adh_short_C2"/>
    <property type="match status" value="1"/>
</dbReference>
<accession>A0A931C627</accession>
<evidence type="ECO:0000313" key="4">
    <source>
        <dbReference type="EMBL" id="MBG0564095.1"/>
    </source>
</evidence>
<keyword evidence="2" id="KW-0560">Oxidoreductase</keyword>
<dbReference type="InterPro" id="IPR002347">
    <property type="entry name" value="SDR_fam"/>
</dbReference>
<dbReference type="SMART" id="SM00822">
    <property type="entry name" value="PKS_KR"/>
    <property type="match status" value="1"/>
</dbReference>
<evidence type="ECO:0000256" key="2">
    <source>
        <dbReference type="ARBA" id="ARBA00023002"/>
    </source>
</evidence>
<comment type="caution">
    <text evidence="4">The sequence shown here is derived from an EMBL/GenBank/DDBJ whole genome shotgun (WGS) entry which is preliminary data.</text>
</comment>
<name>A0A931C627_9ACTN</name>
<dbReference type="PRINTS" id="PR00081">
    <property type="entry name" value="GDHRDH"/>
</dbReference>
<dbReference type="Proteomes" id="UP000598146">
    <property type="component" value="Unassembled WGS sequence"/>
</dbReference>
<feature type="domain" description="Ketoreductase" evidence="3">
    <location>
        <begin position="5"/>
        <end position="185"/>
    </location>
</feature>
<dbReference type="SUPFAM" id="SSF51735">
    <property type="entry name" value="NAD(P)-binding Rossmann-fold domains"/>
    <property type="match status" value="1"/>
</dbReference>
<protein>
    <submittedName>
        <fullName evidence="4">SDR family oxidoreductase</fullName>
    </submittedName>
</protein>
<dbReference type="PANTHER" id="PTHR48107:SF7">
    <property type="entry name" value="RE15974P"/>
    <property type="match status" value="1"/>
</dbReference>
<dbReference type="EMBL" id="JADQTO010000010">
    <property type="protein sequence ID" value="MBG0564095.1"/>
    <property type="molecule type" value="Genomic_DNA"/>
</dbReference>
<organism evidence="4 5">
    <name type="scientific">Actinoplanes aureus</name>
    <dbReference type="NCBI Taxonomy" id="2792083"/>
    <lineage>
        <taxon>Bacteria</taxon>
        <taxon>Bacillati</taxon>
        <taxon>Actinomycetota</taxon>
        <taxon>Actinomycetes</taxon>
        <taxon>Micromonosporales</taxon>
        <taxon>Micromonosporaceae</taxon>
        <taxon>Actinoplanes</taxon>
    </lineage>
</organism>
<evidence type="ECO:0000313" key="5">
    <source>
        <dbReference type="Proteomes" id="UP000598146"/>
    </source>
</evidence>
<proteinExistence type="inferred from homology"/>
<comment type="similarity">
    <text evidence="1">Belongs to the short-chain dehydrogenases/reductases (SDR) family.</text>
</comment>
<dbReference type="PROSITE" id="PS00061">
    <property type="entry name" value="ADH_SHORT"/>
    <property type="match status" value="1"/>
</dbReference>
<dbReference type="RefSeq" id="WP_196415884.1">
    <property type="nucleotide sequence ID" value="NZ_JADQTO010000010.1"/>
</dbReference>
<keyword evidence="5" id="KW-1185">Reference proteome</keyword>
<dbReference type="InterPro" id="IPR020904">
    <property type="entry name" value="Sc_DH/Rdtase_CS"/>
</dbReference>
<dbReference type="InterPro" id="IPR057326">
    <property type="entry name" value="KR_dom"/>
</dbReference>
<dbReference type="FunFam" id="3.40.50.720:FF:000084">
    <property type="entry name" value="Short-chain dehydrogenase reductase"/>
    <property type="match status" value="1"/>
</dbReference>
<dbReference type="GO" id="GO:0016614">
    <property type="term" value="F:oxidoreductase activity, acting on CH-OH group of donors"/>
    <property type="evidence" value="ECO:0007669"/>
    <property type="project" value="UniProtKB-ARBA"/>
</dbReference>
<dbReference type="AlphaFoldDB" id="A0A931C627"/>
<gene>
    <name evidence="4" type="ORF">I4J89_21870</name>
</gene>
<sequence length="244" mass="25332">MTEQRVAVVTGASRGIGRAIATTLAASGLDVVVGYAGSRTAADEVAAEIIRSGGRAVIAQADVADEKAVAAMFDLAESTFGGVDVVVNSAGRMSLAPLAELDLAELDELHRTNIRGTFVVAREAARRLRDGGAIVTLSSSVLGLRLPTYSAYAASKGAVEAITLILARELRGRDITVNTVAPGPTATELFLDGKDEQTVDRMAKQPPLERLGTPADIARVVAFLAGPEGRWVNGQLLRANGGIV</sequence>
<dbReference type="CDD" id="cd05362">
    <property type="entry name" value="THN_reductase-like_SDR_c"/>
    <property type="match status" value="1"/>
</dbReference>
<evidence type="ECO:0000259" key="3">
    <source>
        <dbReference type="SMART" id="SM00822"/>
    </source>
</evidence>
<evidence type="ECO:0000256" key="1">
    <source>
        <dbReference type="ARBA" id="ARBA00006484"/>
    </source>
</evidence>
<dbReference type="InterPro" id="IPR036291">
    <property type="entry name" value="NAD(P)-bd_dom_sf"/>
</dbReference>